<accession>A0ABT0ZE71</accession>
<gene>
    <name evidence="1" type="ORF">NGF19_13965</name>
</gene>
<comment type="caution">
    <text evidence="1">The sequence shown here is derived from an EMBL/GenBank/DDBJ whole genome shotgun (WGS) entry which is preliminary data.</text>
</comment>
<protein>
    <submittedName>
        <fullName evidence="1">Uncharacterized protein</fullName>
    </submittedName>
</protein>
<dbReference type="RefSeq" id="WP_252425190.1">
    <property type="nucleotide sequence ID" value="NZ_JAMWMR010000010.1"/>
</dbReference>
<dbReference type="EMBL" id="JAMWMR010000010">
    <property type="protein sequence ID" value="MCN9241884.1"/>
    <property type="molecule type" value="Genomic_DNA"/>
</dbReference>
<organism evidence="1 2">
    <name type="scientific">Streptomyces macrolidinus</name>
    <dbReference type="NCBI Taxonomy" id="2952607"/>
    <lineage>
        <taxon>Bacteria</taxon>
        <taxon>Bacillati</taxon>
        <taxon>Actinomycetota</taxon>
        <taxon>Actinomycetes</taxon>
        <taxon>Kitasatosporales</taxon>
        <taxon>Streptomycetaceae</taxon>
        <taxon>Streptomyces</taxon>
    </lineage>
</organism>
<keyword evidence="2" id="KW-1185">Reference proteome</keyword>
<reference evidence="1 2" key="1">
    <citation type="submission" date="2022-05" db="EMBL/GenBank/DDBJ databases">
        <title>Streptomyces sp. nov. RY43-2 isolated from soil of a peat swamp forest.</title>
        <authorList>
            <person name="Kanchanasin P."/>
            <person name="Tanasupawat S."/>
            <person name="Phongsopitanun W."/>
        </authorList>
    </citation>
    <scope>NUCLEOTIDE SEQUENCE [LARGE SCALE GENOMIC DNA]</scope>
    <source>
        <strain evidence="1 2">RY43-2</strain>
    </source>
</reference>
<evidence type="ECO:0000313" key="2">
    <source>
        <dbReference type="Proteomes" id="UP001523219"/>
    </source>
</evidence>
<evidence type="ECO:0000313" key="1">
    <source>
        <dbReference type="EMBL" id="MCN9241884.1"/>
    </source>
</evidence>
<proteinExistence type="predicted"/>
<sequence length="236" mass="26233">MRTLPKTARRCSMLPPAPLGIVPYIAGYSREEVVTPQLIKAPFRGRLGFEDETDHDRDSFGVPWVRPTILPKARRGSPRLKTIHPYRQRRCMLDLLCQICRRPTSPDYEGPYLFLAKSMGGPITEGETTGSPPVCVPCAAISVQLCPAIRGQFTAAWVQHAPFWGVVGNVYDPKTLQVRAVMANVRRESPLAAWTVASRMVVELQGVRPANLAEEWAALGRDRLEAEFARVVELAS</sequence>
<name>A0ABT0ZE71_9ACTN</name>
<dbReference type="Proteomes" id="UP001523219">
    <property type="component" value="Unassembled WGS sequence"/>
</dbReference>